<dbReference type="InterPro" id="IPR042789">
    <property type="entry name" value="FRRS1L"/>
</dbReference>
<gene>
    <name evidence="2" type="ORF">CCH79_00019261</name>
</gene>
<proteinExistence type="predicted"/>
<comment type="caution">
    <text evidence="2">The sequence shown here is derived from an EMBL/GenBank/DDBJ whole genome shotgun (WGS) entry which is preliminary data.</text>
</comment>
<keyword evidence="3" id="KW-1185">Reference proteome</keyword>
<reference evidence="2 3" key="1">
    <citation type="journal article" date="2018" name="G3 (Bethesda)">
        <title>A High-Quality Reference Genome for the Invasive Mosquitofish Gambusia affinis Using a Chicago Library.</title>
        <authorList>
            <person name="Hoffberg S.L."/>
            <person name="Troendle N.J."/>
            <person name="Glenn T.C."/>
            <person name="Mahmud O."/>
            <person name="Louha S."/>
            <person name="Chalopin D."/>
            <person name="Bennetzen J.L."/>
            <person name="Mauricio R."/>
        </authorList>
    </citation>
    <scope>NUCLEOTIDE SEQUENCE [LARGE SCALE GENOMIC DNA]</scope>
    <source>
        <strain evidence="2">NE01/NJP1002.9</strain>
        <tissue evidence="2">Muscle</tissue>
    </source>
</reference>
<protein>
    <recommendedName>
        <fullName evidence="4">Ferric-chelate reductase 1</fullName>
    </recommendedName>
</protein>
<feature type="non-terminal residue" evidence="2">
    <location>
        <position position="525"/>
    </location>
</feature>
<dbReference type="Proteomes" id="UP000250572">
    <property type="component" value="Unassembled WGS sequence"/>
</dbReference>
<sequence length="525" mass="54485">MSGGQNAPYITPSLKFRGMDKRLIFCVLLVMLSGRFVGTYAQITGNTTTIPASSITPTAENTTTSHSNISATPASSTTATAGNTTTSHSNISATPASSMTPGSSVPSASTQFASVSPNTTVLTLETNITNAECGTQQLCVAEPSKCDPSVTGSCFFLAAKQQSGRNFNFDLSGDSDGYIAATLTGGVGEGDPTYVCAKSKGQVKFFSTILLNNSVLSISELNVNSVKGKIKGKTIQCSFLATVPEPKTRATTLGIGVSTGEYNDTNDSLGAPASVIKVSAVDLANPKSNVTNEITNTTTPAPTGNIATTVAPLGALIPELSTTITRQDCGSSKLCAAEPSKCDPAAGDSCYFLSAKQQSGQIYNFELSGQSEGYVAAGLSTSEIETGTHTTYICANDNGTVRFFVGTIVNLEINIKASQNSSNERGKVNGNKIQCTFSADLPDNSVRAANYALSVSSGSYDAQSLKLGKPKFQLLTRRANLSDPTANLTNLLNNATTNYAPSLLTSTPSFLPALLVTVCMLAFTA</sequence>
<evidence type="ECO:0000313" key="2">
    <source>
        <dbReference type="EMBL" id="PWA19157.1"/>
    </source>
</evidence>
<feature type="compositionally biased region" description="Polar residues" evidence="1">
    <location>
        <begin position="91"/>
        <end position="111"/>
    </location>
</feature>
<accession>A0A315V705</accession>
<dbReference type="GO" id="GO:1900449">
    <property type="term" value="P:regulation of glutamate receptor signaling pathway"/>
    <property type="evidence" value="ECO:0007669"/>
    <property type="project" value="InterPro"/>
</dbReference>
<organism evidence="2 3">
    <name type="scientific">Gambusia affinis</name>
    <name type="common">Western mosquitofish</name>
    <name type="synonym">Heterandria affinis</name>
    <dbReference type="NCBI Taxonomy" id="33528"/>
    <lineage>
        <taxon>Eukaryota</taxon>
        <taxon>Metazoa</taxon>
        <taxon>Chordata</taxon>
        <taxon>Craniata</taxon>
        <taxon>Vertebrata</taxon>
        <taxon>Euteleostomi</taxon>
        <taxon>Actinopterygii</taxon>
        <taxon>Neopterygii</taxon>
        <taxon>Teleostei</taxon>
        <taxon>Neoteleostei</taxon>
        <taxon>Acanthomorphata</taxon>
        <taxon>Ovalentaria</taxon>
        <taxon>Atherinomorphae</taxon>
        <taxon>Cyprinodontiformes</taxon>
        <taxon>Poeciliidae</taxon>
        <taxon>Poeciliinae</taxon>
        <taxon>Gambusia</taxon>
    </lineage>
</organism>
<dbReference type="EMBL" id="NHOQ01002174">
    <property type="protein sequence ID" value="PWA19157.1"/>
    <property type="molecule type" value="Genomic_DNA"/>
</dbReference>
<dbReference type="PANTHER" id="PTHR46902:SF1">
    <property type="entry name" value="DOMON DOMAIN-CONTAINING PROTEIN FRRS1L"/>
    <property type="match status" value="1"/>
</dbReference>
<evidence type="ECO:0008006" key="4">
    <source>
        <dbReference type="Google" id="ProtNLM"/>
    </source>
</evidence>
<dbReference type="PANTHER" id="PTHR46902">
    <property type="entry name" value="DOMON DOMAIN-CONTAINING PROTEIN FRRS1L"/>
    <property type="match status" value="1"/>
</dbReference>
<feature type="compositionally biased region" description="Low complexity" evidence="1">
    <location>
        <begin position="67"/>
        <end position="90"/>
    </location>
</feature>
<feature type="region of interest" description="Disordered" evidence="1">
    <location>
        <begin position="48"/>
        <end position="111"/>
    </location>
</feature>
<dbReference type="AlphaFoldDB" id="A0A315V705"/>
<evidence type="ECO:0000313" key="3">
    <source>
        <dbReference type="Proteomes" id="UP000250572"/>
    </source>
</evidence>
<dbReference type="GO" id="GO:0099072">
    <property type="term" value="P:regulation of postsynaptic membrane neurotransmitter receptor levels"/>
    <property type="evidence" value="ECO:0007669"/>
    <property type="project" value="TreeGrafter"/>
</dbReference>
<feature type="compositionally biased region" description="Low complexity" evidence="1">
    <location>
        <begin position="48"/>
        <end position="59"/>
    </location>
</feature>
<evidence type="ECO:0000256" key="1">
    <source>
        <dbReference type="SAM" id="MobiDB-lite"/>
    </source>
</evidence>
<name>A0A315V705_GAMAF</name>